<proteinExistence type="predicted"/>
<feature type="compositionally biased region" description="Polar residues" evidence="1">
    <location>
        <begin position="12"/>
        <end position="25"/>
    </location>
</feature>
<evidence type="ECO:0000256" key="1">
    <source>
        <dbReference type="SAM" id="MobiDB-lite"/>
    </source>
</evidence>
<feature type="region of interest" description="Disordered" evidence="1">
    <location>
        <begin position="1"/>
        <end position="25"/>
    </location>
</feature>
<organism evidence="2 3">
    <name type="scientific">Rhodocollybia butyracea</name>
    <dbReference type="NCBI Taxonomy" id="206335"/>
    <lineage>
        <taxon>Eukaryota</taxon>
        <taxon>Fungi</taxon>
        <taxon>Dikarya</taxon>
        <taxon>Basidiomycota</taxon>
        <taxon>Agaricomycotina</taxon>
        <taxon>Agaricomycetes</taxon>
        <taxon>Agaricomycetidae</taxon>
        <taxon>Agaricales</taxon>
        <taxon>Marasmiineae</taxon>
        <taxon>Omphalotaceae</taxon>
        <taxon>Rhodocollybia</taxon>
    </lineage>
</organism>
<reference evidence="2" key="1">
    <citation type="submission" date="2020-11" db="EMBL/GenBank/DDBJ databases">
        <authorList>
            <consortium name="DOE Joint Genome Institute"/>
            <person name="Ahrendt S."/>
            <person name="Riley R."/>
            <person name="Andreopoulos W."/>
            <person name="Labutti K."/>
            <person name="Pangilinan J."/>
            <person name="Ruiz-Duenas F.J."/>
            <person name="Barrasa J.M."/>
            <person name="Sanchez-Garcia M."/>
            <person name="Camarero S."/>
            <person name="Miyauchi S."/>
            <person name="Serrano A."/>
            <person name="Linde D."/>
            <person name="Babiker R."/>
            <person name="Drula E."/>
            <person name="Ayuso-Fernandez I."/>
            <person name="Pacheco R."/>
            <person name="Padilla G."/>
            <person name="Ferreira P."/>
            <person name="Barriuso J."/>
            <person name="Kellner H."/>
            <person name="Castanera R."/>
            <person name="Alfaro M."/>
            <person name="Ramirez L."/>
            <person name="Pisabarro A.G."/>
            <person name="Kuo A."/>
            <person name="Tritt A."/>
            <person name="Lipzen A."/>
            <person name="He G."/>
            <person name="Yan M."/>
            <person name="Ng V."/>
            <person name="Cullen D."/>
            <person name="Martin F."/>
            <person name="Rosso M.-N."/>
            <person name="Henrissat B."/>
            <person name="Hibbett D."/>
            <person name="Martinez A.T."/>
            <person name="Grigoriev I.V."/>
        </authorList>
    </citation>
    <scope>NUCLEOTIDE SEQUENCE</scope>
    <source>
        <strain evidence="2">AH 40177</strain>
    </source>
</reference>
<keyword evidence="3" id="KW-1185">Reference proteome</keyword>
<dbReference type="AlphaFoldDB" id="A0A9P5PIH9"/>
<dbReference type="Proteomes" id="UP000772434">
    <property type="component" value="Unassembled WGS sequence"/>
</dbReference>
<protein>
    <submittedName>
        <fullName evidence="2">Uncharacterized protein</fullName>
    </submittedName>
</protein>
<name>A0A9P5PIH9_9AGAR</name>
<dbReference type="EMBL" id="JADNRY010000122">
    <property type="protein sequence ID" value="KAF9064493.1"/>
    <property type="molecule type" value="Genomic_DNA"/>
</dbReference>
<sequence>MYATGYADGSGQIRNPSAGGYSTANMNTAAIGSHLSRISRQISDGQGSTSASGSAGRSWGESDLSDGRHGTAKNSKSSHGSSTSDGKSRSRSRGRAHDGLMMASRKRAHAASRKGARLGGAVHANVSQVHDQQGTQGQVQARGSRNLSHGKLCHHASCRQMLIVPSASRAVRGAKF</sequence>
<feature type="compositionally biased region" description="Low complexity" evidence="1">
    <location>
        <begin position="43"/>
        <end position="62"/>
    </location>
</feature>
<feature type="region of interest" description="Disordered" evidence="1">
    <location>
        <begin position="37"/>
        <end position="103"/>
    </location>
</feature>
<accession>A0A9P5PIH9</accession>
<feature type="compositionally biased region" description="Low complexity" evidence="1">
    <location>
        <begin position="73"/>
        <end position="85"/>
    </location>
</feature>
<gene>
    <name evidence="2" type="ORF">BDP27DRAFT_159579</name>
</gene>
<evidence type="ECO:0000313" key="2">
    <source>
        <dbReference type="EMBL" id="KAF9064493.1"/>
    </source>
</evidence>
<comment type="caution">
    <text evidence="2">The sequence shown here is derived from an EMBL/GenBank/DDBJ whole genome shotgun (WGS) entry which is preliminary data.</text>
</comment>
<evidence type="ECO:0000313" key="3">
    <source>
        <dbReference type="Proteomes" id="UP000772434"/>
    </source>
</evidence>